<feature type="non-terminal residue" evidence="1">
    <location>
        <position position="77"/>
    </location>
</feature>
<proteinExistence type="predicted"/>
<dbReference type="EMBL" id="LS991949">
    <property type="protein sequence ID" value="SYV89857.1"/>
    <property type="molecule type" value="Genomic_DNA"/>
</dbReference>
<evidence type="ECO:0000313" key="1">
    <source>
        <dbReference type="EMBL" id="SYV89857.1"/>
    </source>
</evidence>
<sequence length="77" mass="8498">MKFNDNVKNNKINVGNKIIHTFCPASEDDSIRICPKLVSLPSLKNPKNANDATHKIALGTFLTNEFAIFPTIAGKAW</sequence>
<dbReference type="AlphaFoldDB" id="A0A3B0P0L2"/>
<accession>A0A3B0P0L2</accession>
<gene>
    <name evidence="1" type="ORF">NCTC10135_00361</name>
</gene>
<organism evidence="1 2">
    <name type="scientific">Metamycoplasma alkalescens</name>
    <dbReference type="NCBI Taxonomy" id="45363"/>
    <lineage>
        <taxon>Bacteria</taxon>
        <taxon>Bacillati</taxon>
        <taxon>Mycoplasmatota</taxon>
        <taxon>Mycoplasmoidales</taxon>
        <taxon>Metamycoplasmataceae</taxon>
        <taxon>Metamycoplasma</taxon>
    </lineage>
</organism>
<dbReference type="Proteomes" id="UP000259864">
    <property type="component" value="Chromosome 1"/>
</dbReference>
<reference evidence="2" key="1">
    <citation type="submission" date="2018-06" db="EMBL/GenBank/DDBJ databases">
        <authorList>
            <consortium name="Pathogen Informatics"/>
        </authorList>
    </citation>
    <scope>NUCLEOTIDE SEQUENCE [LARGE SCALE GENOMIC DNA]</scope>
    <source>
        <strain evidence="2">NCTC10135</strain>
    </source>
</reference>
<name>A0A3B0P0L2_9BACT</name>
<dbReference type="KEGG" id="mala:NCTC10135_00361"/>
<evidence type="ECO:0000313" key="2">
    <source>
        <dbReference type="Proteomes" id="UP000259864"/>
    </source>
</evidence>
<protein>
    <submittedName>
        <fullName evidence="1">Uncharacterized protein</fullName>
    </submittedName>
</protein>